<comment type="caution">
    <text evidence="1">The sequence shown here is derived from an EMBL/GenBank/DDBJ whole genome shotgun (WGS) entry which is preliminary data.</text>
</comment>
<accession>A0ABS8YZI2</accession>
<reference evidence="1 2" key="1">
    <citation type="submission" date="2021-12" db="EMBL/GenBank/DDBJ databases">
        <title>Sinirhodobacter sp. WL0062 is a bacterium isolated from seawater.</title>
        <authorList>
            <person name="Wang L."/>
            <person name="He W."/>
            <person name="Zhang D.-F."/>
        </authorList>
    </citation>
    <scope>NUCLEOTIDE SEQUENCE [LARGE SCALE GENOMIC DNA]</scope>
    <source>
        <strain evidence="1 2">WL0062</strain>
    </source>
</reference>
<dbReference type="Proteomes" id="UP001521181">
    <property type="component" value="Unassembled WGS sequence"/>
</dbReference>
<keyword evidence="2" id="KW-1185">Reference proteome</keyword>
<name>A0ABS8YZI2_9RHOB</name>
<protein>
    <recommendedName>
        <fullName evidence="3">Replication initiation factor domain-containing protein</fullName>
    </recommendedName>
</protein>
<sequence length="382" mass="43547">MKAQILHSGFDGLRFTVQAEIGPELRAELALAKAHAKEHRHDIELRYGDVLLSVTQAGGRTFNTHTGELGAVWMFQDPEDRIPNNPGVTVDFRALGLATGGLGHAERHFWEVMEALAIPYGEHQLRVSRVDFAVDLLAPWFEPERIALVAPPGTKVTEYTGADETVTQATGSRVTGLRAGNVDNRQLAIYDKRTEVMQKAKDGWLAIWNAERAACGQEPLDLSDRLASQVWRFELRLGSKQLRGRFEMHSWADLRERLGDAYHDALQRLRYCIPTSDSNRARWPAHELWRLIEDTIGNDLTVYCCGIQPSDVIFANRTAKMRELDRQLLGLFVTRAAISDVPPWEFYDFMDRHTEALRRYSEEHPRTLEERLQKAGGKYRWT</sequence>
<gene>
    <name evidence="1" type="ORF">LZA78_15725</name>
</gene>
<proteinExistence type="predicted"/>
<dbReference type="EMBL" id="JAJUOS010000014">
    <property type="protein sequence ID" value="MCE5974933.1"/>
    <property type="molecule type" value="Genomic_DNA"/>
</dbReference>
<evidence type="ECO:0000313" key="1">
    <source>
        <dbReference type="EMBL" id="MCE5974933.1"/>
    </source>
</evidence>
<dbReference type="RefSeq" id="WP_233677868.1">
    <property type="nucleotide sequence ID" value="NZ_JAJUOS010000014.1"/>
</dbReference>
<organism evidence="1 2">
    <name type="scientific">Rhodobacter flavimaris</name>
    <dbReference type="NCBI Taxonomy" id="2907145"/>
    <lineage>
        <taxon>Bacteria</taxon>
        <taxon>Pseudomonadati</taxon>
        <taxon>Pseudomonadota</taxon>
        <taxon>Alphaproteobacteria</taxon>
        <taxon>Rhodobacterales</taxon>
        <taxon>Rhodobacter group</taxon>
        <taxon>Rhodobacter</taxon>
    </lineage>
</organism>
<evidence type="ECO:0008006" key="3">
    <source>
        <dbReference type="Google" id="ProtNLM"/>
    </source>
</evidence>
<evidence type="ECO:0000313" key="2">
    <source>
        <dbReference type="Proteomes" id="UP001521181"/>
    </source>
</evidence>